<gene>
    <name evidence="4" type="ORF">BECKDK2373C_GA0170839_106828</name>
</gene>
<feature type="region of interest" description="Disordered" evidence="1">
    <location>
        <begin position="623"/>
        <end position="676"/>
    </location>
</feature>
<feature type="compositionally biased region" description="Acidic residues" evidence="1">
    <location>
        <begin position="642"/>
        <end position="662"/>
    </location>
</feature>
<dbReference type="Pfam" id="PF08463">
    <property type="entry name" value="EcoEI_R_C"/>
    <property type="match status" value="1"/>
</dbReference>
<dbReference type="CDD" id="cd18032">
    <property type="entry name" value="DEXHc_RE_I_III_res"/>
    <property type="match status" value="1"/>
</dbReference>
<dbReference type="PROSITE" id="PS51192">
    <property type="entry name" value="HELICASE_ATP_BIND_1"/>
    <property type="match status" value="1"/>
</dbReference>
<dbReference type="PANTHER" id="PTHR47396">
    <property type="entry name" value="TYPE I RESTRICTION ENZYME ECOKI R PROTEIN"/>
    <property type="match status" value="1"/>
</dbReference>
<dbReference type="GO" id="GO:0003677">
    <property type="term" value="F:DNA binding"/>
    <property type="evidence" value="ECO:0007669"/>
    <property type="project" value="UniProtKB-KW"/>
</dbReference>
<organism evidence="4">
    <name type="scientific">Candidatus Kentrum sp. DK</name>
    <dbReference type="NCBI Taxonomy" id="2126562"/>
    <lineage>
        <taxon>Bacteria</taxon>
        <taxon>Pseudomonadati</taxon>
        <taxon>Pseudomonadota</taxon>
        <taxon>Gammaproteobacteria</taxon>
        <taxon>Candidatus Kentrum</taxon>
    </lineage>
</organism>
<dbReference type="EMBL" id="CAADEY010000068">
    <property type="protein sequence ID" value="VFJ58905.1"/>
    <property type="molecule type" value="Genomic_DNA"/>
</dbReference>
<evidence type="ECO:0000259" key="3">
    <source>
        <dbReference type="PROSITE" id="PS51194"/>
    </source>
</evidence>
<evidence type="ECO:0000256" key="1">
    <source>
        <dbReference type="SAM" id="MobiDB-lite"/>
    </source>
</evidence>
<dbReference type="InterPro" id="IPR001650">
    <property type="entry name" value="Helicase_C-like"/>
</dbReference>
<sequence length="867" mass="97903">MVFSADAINRVSTMLRSPRKGDNVVHNGLYGRQLRFSDSMNKKKLSERDICTKFITPALLGAGWDNLSQIREEVYFTRGRIIVRGKLVSRGKARKADYVLYYKPNIPIALIEAKNNNLAMGDGMQQALGYAETLNIPFVFSSNGDGFVFHDRTGHDRTGTGAEKETTLTLDAFPSPAELWARYRVWKGLDAQAERLVLQDYFDDASGKEPRYYQVNAINAATLAIAGGQDRVLLVMATGTGKTYTAFQIIWRLWKAGHKKRILFLADRNVLIDQTMVNDFRPFGAAMAKLSTRSKTIERDDGTRETLTTAMDGKRRIDTAYEIYLGLYQAITGPEEHQKLYREFSPGFFDLIVIDECHRGSAAEDSAWREILEYFSSATQIGLTATPRETEYVSNIHYFGEPVYTYALKQGIRDGFLAPYKVVKVHIDRDVEGYRPEKGQLDRDGEEVEDRLYNAKDFDRTLVIDDRTKLVAGRITEFLKESGDRFQKTIIFCVDREHAARMRKELVNENADLVTENHHYVTRITGGDADGLAQLDNFIDPESRYPVLVTTSRLLSTGVDIQTCRLIVLDREVGSMTEFKQIIGRGTRVHEDARKYYFTLMDFRGVTGGKFADPDFDGEPVQIYEPGEDDPIIPLDDVPPVGDDEDDDDDPIPPEPGEDEIIVDGPPDITWQPDDDKKKRKVYVDGVSAAIIGERVEYLDENGKLVTESLRDFTKKALQKHFASLDDFLKRWKGAKRKEAILAELKTEGLSLETIARELGKGDLDPFDLICHVAFDAKPLTRRERAENVKKRDVFGKYGDKARAVLDALLEKYADEGVLDPDDATVLRISPFDKLGTPVQLIKTFGGRPGFERAARELQSALYQEAA</sequence>
<protein>
    <submittedName>
        <fullName evidence="4">Type I restriction enzyme, R subunit</fullName>
    </submittedName>
</protein>
<dbReference type="NCBIfam" id="NF046051">
    <property type="entry name" value="restrict_EcoAI"/>
    <property type="match status" value="1"/>
</dbReference>
<evidence type="ECO:0000259" key="2">
    <source>
        <dbReference type="PROSITE" id="PS51192"/>
    </source>
</evidence>
<dbReference type="PANTHER" id="PTHR47396:SF1">
    <property type="entry name" value="ATP-DEPENDENT HELICASE IRC3-RELATED"/>
    <property type="match status" value="1"/>
</dbReference>
<dbReference type="SUPFAM" id="SSF52540">
    <property type="entry name" value="P-loop containing nucleoside triphosphate hydrolases"/>
    <property type="match status" value="1"/>
</dbReference>
<dbReference type="GO" id="GO:0009307">
    <property type="term" value="P:DNA restriction-modification system"/>
    <property type="evidence" value="ECO:0007669"/>
    <property type="project" value="UniProtKB-KW"/>
</dbReference>
<dbReference type="PROSITE" id="PS51194">
    <property type="entry name" value="HELICASE_CTER"/>
    <property type="match status" value="1"/>
</dbReference>
<dbReference type="Gene3D" id="3.90.1570.30">
    <property type="match status" value="1"/>
</dbReference>
<dbReference type="GO" id="GO:0005829">
    <property type="term" value="C:cytosol"/>
    <property type="evidence" value="ECO:0007669"/>
    <property type="project" value="TreeGrafter"/>
</dbReference>
<reference evidence="4" key="1">
    <citation type="submission" date="2019-02" db="EMBL/GenBank/DDBJ databases">
        <authorList>
            <person name="Gruber-Vodicka R. H."/>
            <person name="Seah K. B. B."/>
        </authorList>
    </citation>
    <scope>NUCLEOTIDE SEQUENCE</scope>
    <source>
        <strain evidence="4">BECK_DK161</strain>
    </source>
</reference>
<dbReference type="SMART" id="SM00487">
    <property type="entry name" value="DEXDc"/>
    <property type="match status" value="1"/>
</dbReference>
<accession>A0A450SY51</accession>
<dbReference type="Pfam" id="PF04313">
    <property type="entry name" value="HSDR_N"/>
    <property type="match status" value="1"/>
</dbReference>
<dbReference type="InterPro" id="IPR027417">
    <property type="entry name" value="P-loop_NTPase"/>
</dbReference>
<dbReference type="InterPro" id="IPR050742">
    <property type="entry name" value="Helicase_Restrict-Modif_Enz"/>
</dbReference>
<dbReference type="Gene3D" id="3.40.50.300">
    <property type="entry name" value="P-loop containing nucleotide triphosphate hydrolases"/>
    <property type="match status" value="2"/>
</dbReference>
<dbReference type="GO" id="GO:0009035">
    <property type="term" value="F:type I site-specific deoxyribonuclease activity"/>
    <property type="evidence" value="ECO:0007669"/>
    <property type="project" value="UniProtKB-EC"/>
</dbReference>
<dbReference type="Pfam" id="PF04851">
    <property type="entry name" value="ResIII"/>
    <property type="match status" value="1"/>
</dbReference>
<dbReference type="SMART" id="SM00490">
    <property type="entry name" value="HELICc"/>
    <property type="match status" value="1"/>
</dbReference>
<feature type="domain" description="Helicase C-terminal" evidence="3">
    <location>
        <begin position="474"/>
        <end position="627"/>
    </location>
</feature>
<dbReference type="GO" id="GO:0005524">
    <property type="term" value="F:ATP binding"/>
    <property type="evidence" value="ECO:0007669"/>
    <property type="project" value="UniProtKB-KW"/>
</dbReference>
<dbReference type="InterPro" id="IPR007409">
    <property type="entry name" value="Restrct_endonuc_type1_HsdR_N"/>
</dbReference>
<evidence type="ECO:0000313" key="4">
    <source>
        <dbReference type="EMBL" id="VFJ58905.1"/>
    </source>
</evidence>
<dbReference type="AlphaFoldDB" id="A0A450SY51"/>
<name>A0A450SY51_9GAMM</name>
<feature type="compositionally biased region" description="Low complexity" evidence="1">
    <location>
        <begin position="632"/>
        <end position="641"/>
    </location>
</feature>
<feature type="domain" description="Helicase ATP-binding" evidence="2">
    <location>
        <begin position="223"/>
        <end position="405"/>
    </location>
</feature>
<dbReference type="Pfam" id="PF00271">
    <property type="entry name" value="Helicase_C"/>
    <property type="match status" value="1"/>
</dbReference>
<dbReference type="CDD" id="cd18799">
    <property type="entry name" value="SF2_C_EcoAI-like"/>
    <property type="match status" value="1"/>
</dbReference>
<dbReference type="InterPro" id="IPR014001">
    <property type="entry name" value="Helicase_ATP-bd"/>
</dbReference>
<proteinExistence type="predicted"/>
<dbReference type="InterPro" id="IPR013670">
    <property type="entry name" value="EcoEI_R_C_dom"/>
</dbReference>
<dbReference type="InterPro" id="IPR006935">
    <property type="entry name" value="Helicase/UvrB_N"/>
</dbReference>